<protein>
    <recommendedName>
        <fullName evidence="4">Ribulose-1,5-bisphosphate carboxylase/oxygenase large subunit</fullName>
    </recommendedName>
</protein>
<dbReference type="EMBL" id="WHWB01034691">
    <property type="protein sequence ID" value="KAJ7405815.1"/>
    <property type="molecule type" value="Genomic_DNA"/>
</dbReference>
<organism evidence="2 3">
    <name type="scientific">Willisornis vidua</name>
    <name type="common">Xingu scale-backed antbird</name>
    <dbReference type="NCBI Taxonomy" id="1566151"/>
    <lineage>
        <taxon>Eukaryota</taxon>
        <taxon>Metazoa</taxon>
        <taxon>Chordata</taxon>
        <taxon>Craniata</taxon>
        <taxon>Vertebrata</taxon>
        <taxon>Euteleostomi</taxon>
        <taxon>Archelosauria</taxon>
        <taxon>Archosauria</taxon>
        <taxon>Dinosauria</taxon>
        <taxon>Saurischia</taxon>
        <taxon>Theropoda</taxon>
        <taxon>Coelurosauria</taxon>
        <taxon>Aves</taxon>
        <taxon>Neognathae</taxon>
        <taxon>Neoaves</taxon>
        <taxon>Telluraves</taxon>
        <taxon>Australaves</taxon>
        <taxon>Passeriformes</taxon>
        <taxon>Thamnophilidae</taxon>
        <taxon>Willisornis</taxon>
    </lineage>
</organism>
<reference evidence="2" key="1">
    <citation type="submission" date="2019-10" db="EMBL/GenBank/DDBJ databases">
        <authorList>
            <person name="Soares A.E.R."/>
            <person name="Aleixo A."/>
            <person name="Schneider P."/>
            <person name="Miyaki C.Y."/>
            <person name="Schneider M.P."/>
            <person name="Mello C."/>
            <person name="Vasconcelos A.T.R."/>
        </authorList>
    </citation>
    <scope>NUCLEOTIDE SEQUENCE</scope>
    <source>
        <tissue evidence="2">Muscle</tissue>
    </source>
</reference>
<accession>A0ABQ9CU09</accession>
<feature type="region of interest" description="Disordered" evidence="1">
    <location>
        <begin position="1"/>
        <end position="55"/>
    </location>
</feature>
<dbReference type="Proteomes" id="UP001145742">
    <property type="component" value="Unassembled WGS sequence"/>
</dbReference>
<comment type="caution">
    <text evidence="2">The sequence shown here is derived from an EMBL/GenBank/DDBJ whole genome shotgun (WGS) entry which is preliminary data.</text>
</comment>
<evidence type="ECO:0008006" key="4">
    <source>
        <dbReference type="Google" id="ProtNLM"/>
    </source>
</evidence>
<name>A0ABQ9CU09_9PASS</name>
<gene>
    <name evidence="2" type="ORF">WISP_137470</name>
</gene>
<sequence>MESTPVSESQGPEFKSQWGPSPAIPSRQISDVKQGQPRKYHTRGLTSGQLGLGKEMKILLQVETDP</sequence>
<keyword evidence="3" id="KW-1185">Reference proteome</keyword>
<feature type="compositionally biased region" description="Polar residues" evidence="1">
    <location>
        <begin position="1"/>
        <end position="10"/>
    </location>
</feature>
<evidence type="ECO:0000313" key="3">
    <source>
        <dbReference type="Proteomes" id="UP001145742"/>
    </source>
</evidence>
<proteinExistence type="predicted"/>
<evidence type="ECO:0000256" key="1">
    <source>
        <dbReference type="SAM" id="MobiDB-lite"/>
    </source>
</evidence>
<evidence type="ECO:0000313" key="2">
    <source>
        <dbReference type="EMBL" id="KAJ7405815.1"/>
    </source>
</evidence>